<sequence length="203" mass="22204">MSTQPCVFVVDDDDAVRDSLGLVFEIAGLAYQTFASAESFLESYCPGQPGCLVLDVNMPGLDGHELQAELNCRHIRLPIIFLTAYGDIPMTVRAMKAGAVDFLTKPVSTALLIERVQAALQQLEINTLAQAMQGQAACDRLNGLTSRELEIMGMVVAGLANKEIARRLGISHRTVEIHRARVMEKTGATNLLELVRVYEACRQ</sequence>
<dbReference type="CDD" id="cd06170">
    <property type="entry name" value="LuxR_C_like"/>
    <property type="match status" value="1"/>
</dbReference>
<evidence type="ECO:0000256" key="4">
    <source>
        <dbReference type="PROSITE-ProRule" id="PRU00169"/>
    </source>
</evidence>
<feature type="domain" description="Response regulatory" evidence="6">
    <location>
        <begin position="6"/>
        <end position="120"/>
    </location>
</feature>
<dbReference type="EMBL" id="JACXSS010000001">
    <property type="protein sequence ID" value="MBD9357630.1"/>
    <property type="molecule type" value="Genomic_DNA"/>
</dbReference>
<dbReference type="Gene3D" id="1.10.10.10">
    <property type="entry name" value="Winged helix-like DNA-binding domain superfamily/Winged helix DNA-binding domain"/>
    <property type="match status" value="1"/>
</dbReference>
<dbReference type="PANTHER" id="PTHR44688">
    <property type="entry name" value="DNA-BINDING TRANSCRIPTIONAL ACTIVATOR DEVR_DOSR"/>
    <property type="match status" value="1"/>
</dbReference>
<evidence type="ECO:0000259" key="5">
    <source>
        <dbReference type="PROSITE" id="PS50043"/>
    </source>
</evidence>
<dbReference type="InterPro" id="IPR011006">
    <property type="entry name" value="CheY-like_superfamily"/>
</dbReference>
<dbReference type="SMART" id="SM00448">
    <property type="entry name" value="REC"/>
    <property type="match status" value="1"/>
</dbReference>
<dbReference type="SMART" id="SM00421">
    <property type="entry name" value="HTH_LUXR"/>
    <property type="match status" value="1"/>
</dbReference>
<dbReference type="InterPro" id="IPR001789">
    <property type="entry name" value="Sig_transdc_resp-reg_receiver"/>
</dbReference>
<comment type="caution">
    <text evidence="7">The sequence shown here is derived from an EMBL/GenBank/DDBJ whole genome shotgun (WGS) entry which is preliminary data.</text>
</comment>
<proteinExistence type="predicted"/>
<dbReference type="SUPFAM" id="SSF52172">
    <property type="entry name" value="CheY-like"/>
    <property type="match status" value="1"/>
</dbReference>
<organism evidence="7 8">
    <name type="scientific">Methylomonas albis</name>
    <dbReference type="NCBI Taxonomy" id="1854563"/>
    <lineage>
        <taxon>Bacteria</taxon>
        <taxon>Pseudomonadati</taxon>
        <taxon>Pseudomonadota</taxon>
        <taxon>Gammaproteobacteria</taxon>
        <taxon>Methylococcales</taxon>
        <taxon>Methylococcaceae</taxon>
        <taxon>Methylomonas</taxon>
    </lineage>
</organism>
<dbReference type="PROSITE" id="PS50043">
    <property type="entry name" value="HTH_LUXR_2"/>
    <property type="match status" value="1"/>
</dbReference>
<dbReference type="PANTHER" id="PTHR44688:SF16">
    <property type="entry name" value="DNA-BINDING TRANSCRIPTIONAL ACTIVATOR DEVR_DOSR"/>
    <property type="match status" value="1"/>
</dbReference>
<dbReference type="PRINTS" id="PR00038">
    <property type="entry name" value="HTHLUXR"/>
</dbReference>
<evidence type="ECO:0000313" key="7">
    <source>
        <dbReference type="EMBL" id="MBD9357630.1"/>
    </source>
</evidence>
<dbReference type="InterPro" id="IPR000792">
    <property type="entry name" value="Tscrpt_reg_LuxR_C"/>
</dbReference>
<accession>A0ABR9D3J3</accession>
<feature type="domain" description="HTH luxR-type" evidence="5">
    <location>
        <begin position="137"/>
        <end position="202"/>
    </location>
</feature>
<evidence type="ECO:0000256" key="2">
    <source>
        <dbReference type="ARBA" id="ARBA00023125"/>
    </source>
</evidence>
<name>A0ABR9D3J3_9GAMM</name>
<dbReference type="PROSITE" id="PS50110">
    <property type="entry name" value="RESPONSE_REGULATORY"/>
    <property type="match status" value="1"/>
</dbReference>
<dbReference type="Gene3D" id="3.40.50.2300">
    <property type="match status" value="1"/>
</dbReference>
<evidence type="ECO:0000256" key="1">
    <source>
        <dbReference type="ARBA" id="ARBA00023015"/>
    </source>
</evidence>
<evidence type="ECO:0000313" key="8">
    <source>
        <dbReference type="Proteomes" id="UP000652176"/>
    </source>
</evidence>
<keyword evidence="8" id="KW-1185">Reference proteome</keyword>
<evidence type="ECO:0000256" key="3">
    <source>
        <dbReference type="ARBA" id="ARBA00023163"/>
    </source>
</evidence>
<gene>
    <name evidence="7" type="ORF">IE877_17455</name>
</gene>
<feature type="modified residue" description="4-aspartylphosphate" evidence="4">
    <location>
        <position position="55"/>
    </location>
</feature>
<evidence type="ECO:0000259" key="6">
    <source>
        <dbReference type="PROSITE" id="PS50110"/>
    </source>
</evidence>
<keyword evidence="4" id="KW-0597">Phosphoprotein</keyword>
<dbReference type="Pfam" id="PF00072">
    <property type="entry name" value="Response_reg"/>
    <property type="match status" value="1"/>
</dbReference>
<dbReference type="PROSITE" id="PS00622">
    <property type="entry name" value="HTH_LUXR_1"/>
    <property type="match status" value="1"/>
</dbReference>
<keyword evidence="2" id="KW-0238">DNA-binding</keyword>
<keyword evidence="3" id="KW-0804">Transcription</keyword>
<dbReference type="Pfam" id="PF00196">
    <property type="entry name" value="GerE"/>
    <property type="match status" value="1"/>
</dbReference>
<protein>
    <submittedName>
        <fullName evidence="7">Response regulator transcription factor</fullName>
    </submittedName>
</protein>
<dbReference type="Proteomes" id="UP000652176">
    <property type="component" value="Unassembled WGS sequence"/>
</dbReference>
<dbReference type="RefSeq" id="WP_192375896.1">
    <property type="nucleotide sequence ID" value="NZ_CAJHIV010000001.1"/>
</dbReference>
<keyword evidence="1" id="KW-0805">Transcription regulation</keyword>
<dbReference type="InterPro" id="IPR036388">
    <property type="entry name" value="WH-like_DNA-bd_sf"/>
</dbReference>
<reference evidence="7 8" key="1">
    <citation type="submission" date="2020-09" db="EMBL/GenBank/DDBJ databases">
        <title>Methylomonas albis sp. nov. and Methylomonas fluvii sp. nov.: Two cold-adapted methanotrophs from the River Elbe and an amended description of Methylovulum psychrotolerans strain Eb1.</title>
        <authorList>
            <person name="Bussmann I.K."/>
            <person name="Klings K.-W."/>
            <person name="Warnstedt J."/>
            <person name="Hoppert M."/>
            <person name="Saborowski A."/>
            <person name="Horn F."/>
            <person name="Liebner S."/>
        </authorList>
    </citation>
    <scope>NUCLEOTIDE SEQUENCE [LARGE SCALE GENOMIC DNA]</scope>
    <source>
        <strain evidence="7 8">EbA</strain>
    </source>
</reference>